<dbReference type="Proteomes" id="UP000182761">
    <property type="component" value="Unassembled WGS sequence"/>
</dbReference>
<dbReference type="GO" id="GO:0003743">
    <property type="term" value="F:translation initiation factor activity"/>
    <property type="evidence" value="ECO:0007669"/>
    <property type="project" value="UniProtKB-KW"/>
</dbReference>
<evidence type="ECO:0000259" key="3">
    <source>
        <dbReference type="PROSITE" id="PS50296"/>
    </source>
</evidence>
<accession>A0A0X3AQT7</accession>
<dbReference type="PROSITE" id="PS50296">
    <property type="entry name" value="SUI1"/>
    <property type="match status" value="1"/>
</dbReference>
<feature type="domain" description="SUI1" evidence="3">
    <location>
        <begin position="38"/>
        <end position="104"/>
    </location>
</feature>
<dbReference type="AlphaFoldDB" id="A0A0X3AQT7"/>
<dbReference type="STRING" id="1586267.GCA_001418685_01600"/>
<name>A0A0X3AQT7_9FLAO</name>
<reference evidence="4 5" key="1">
    <citation type="submission" date="2016-01" db="EMBL/GenBank/DDBJ databases">
        <authorList>
            <person name="McClelland M."/>
            <person name="Jain A."/>
            <person name="Saraogi P."/>
            <person name="Mendelson R."/>
            <person name="Westerman R."/>
            <person name="SanMiguel P."/>
            <person name="Csonka L."/>
        </authorList>
    </citation>
    <scope>NUCLEOTIDE SEQUENCE [LARGE SCALE GENOMIC DNA]</scope>
    <source>
        <strain evidence="4 5">R-53146</strain>
    </source>
</reference>
<dbReference type="SUPFAM" id="SSF55159">
    <property type="entry name" value="eIF1-like"/>
    <property type="match status" value="1"/>
</dbReference>
<dbReference type="Pfam" id="PF01253">
    <property type="entry name" value="SUI1"/>
    <property type="match status" value="1"/>
</dbReference>
<keyword evidence="1" id="KW-0810">Translation regulation</keyword>
<protein>
    <submittedName>
        <fullName evidence="4">Translation initiation factor 1</fullName>
    </submittedName>
</protein>
<dbReference type="CDD" id="cd11567">
    <property type="entry name" value="YciH_like"/>
    <property type="match status" value="1"/>
</dbReference>
<evidence type="ECO:0000256" key="1">
    <source>
        <dbReference type="ARBA" id="ARBA00022845"/>
    </source>
</evidence>
<keyword evidence="5" id="KW-1185">Reference proteome</keyword>
<dbReference type="InterPro" id="IPR001950">
    <property type="entry name" value="SUI1"/>
</dbReference>
<dbReference type="Gene3D" id="3.30.780.10">
    <property type="entry name" value="SUI1-like domain"/>
    <property type="match status" value="1"/>
</dbReference>
<dbReference type="OrthoDB" id="9792915at2"/>
<dbReference type="PIRSF" id="PIRSF037511">
    <property type="entry name" value="Transl_init_SUI1_pro"/>
    <property type="match status" value="1"/>
</dbReference>
<dbReference type="InterPro" id="IPR005872">
    <property type="entry name" value="SUI1_arc_bac"/>
</dbReference>
<gene>
    <name evidence="4" type="ORF">Ga0061079_11019</name>
</gene>
<dbReference type="RefSeq" id="WP_055425925.1">
    <property type="nucleotide sequence ID" value="NZ_FCOR01000010.1"/>
</dbReference>
<evidence type="ECO:0000313" key="4">
    <source>
        <dbReference type="EMBL" id="CVK16736.1"/>
    </source>
</evidence>
<evidence type="ECO:0000313" key="5">
    <source>
        <dbReference type="Proteomes" id="UP000182761"/>
    </source>
</evidence>
<dbReference type="GO" id="GO:0006417">
    <property type="term" value="P:regulation of translation"/>
    <property type="evidence" value="ECO:0007669"/>
    <property type="project" value="UniProtKB-KW"/>
</dbReference>
<proteinExistence type="predicted"/>
<organism evidence="4 5">
    <name type="scientific">Apibacter mensalis</name>
    <dbReference type="NCBI Taxonomy" id="1586267"/>
    <lineage>
        <taxon>Bacteria</taxon>
        <taxon>Pseudomonadati</taxon>
        <taxon>Bacteroidota</taxon>
        <taxon>Flavobacteriia</taxon>
        <taxon>Flavobacteriales</taxon>
        <taxon>Weeksellaceae</taxon>
        <taxon>Apibacter</taxon>
    </lineage>
</organism>
<dbReference type="InterPro" id="IPR036877">
    <property type="entry name" value="SUI1_dom_sf"/>
</dbReference>
<evidence type="ECO:0000256" key="2">
    <source>
        <dbReference type="ARBA" id="ARBA00022917"/>
    </source>
</evidence>
<dbReference type="EMBL" id="FCOR01000010">
    <property type="protein sequence ID" value="CVK16736.1"/>
    <property type="molecule type" value="Genomic_DNA"/>
</dbReference>
<keyword evidence="2" id="KW-0648">Protein biosynthesis</keyword>
<keyword evidence="4" id="KW-0396">Initiation factor</keyword>
<sequence length="112" mass="12736">MDLQDQLKKLFPDHHFDESKEFSSTPEKELFMQDDPIICKYEKKGRNGKPVTILENYNGAEEDLKQLAKEIKSKLGVGGSAKDGIIVIQGNYRDKIMDILKEKGFYVKRAGG</sequence>